<keyword evidence="2" id="KW-1185">Reference proteome</keyword>
<dbReference type="AlphaFoldDB" id="A0A1G6QAX2"/>
<gene>
    <name evidence="1" type="ORF">SAMN05216174_105156</name>
</gene>
<sequence length="146" mass="16322">MRSLLPPGQREVHFKKETPQRRRLVLARMAEAGVRCWLYTADRVGGHEEARQACLAALTEDLLDACALRLVLDSRDRRDRFDAISIRAVLGKVARVSGLVYEHLPSHQEELLWIADAVAWSVGAGGDWSRRVSALVSRTVPVRDPG</sequence>
<evidence type="ECO:0000313" key="2">
    <source>
        <dbReference type="Proteomes" id="UP000199501"/>
    </source>
</evidence>
<dbReference type="EMBL" id="FMZZ01000005">
    <property type="protein sequence ID" value="SDC88826.1"/>
    <property type="molecule type" value="Genomic_DNA"/>
</dbReference>
<proteinExistence type="predicted"/>
<reference evidence="2" key="1">
    <citation type="submission" date="2016-10" db="EMBL/GenBank/DDBJ databases">
        <authorList>
            <person name="Varghese N."/>
            <person name="Submissions S."/>
        </authorList>
    </citation>
    <scope>NUCLEOTIDE SEQUENCE [LARGE SCALE GENOMIC DNA]</scope>
    <source>
        <strain evidence="2">IBRC-M 10403</strain>
    </source>
</reference>
<dbReference type="RefSeq" id="WP_228771588.1">
    <property type="nucleotide sequence ID" value="NZ_FMZZ01000005.1"/>
</dbReference>
<dbReference type="STRING" id="1271860.SAMN05216174_105156"/>
<dbReference type="Proteomes" id="UP000199501">
    <property type="component" value="Unassembled WGS sequence"/>
</dbReference>
<protein>
    <submittedName>
        <fullName evidence="1">Uncharacterized protein</fullName>
    </submittedName>
</protein>
<accession>A0A1G6QAX2</accession>
<organism evidence="1 2">
    <name type="scientific">Actinokineospora iranica</name>
    <dbReference type="NCBI Taxonomy" id="1271860"/>
    <lineage>
        <taxon>Bacteria</taxon>
        <taxon>Bacillati</taxon>
        <taxon>Actinomycetota</taxon>
        <taxon>Actinomycetes</taxon>
        <taxon>Pseudonocardiales</taxon>
        <taxon>Pseudonocardiaceae</taxon>
        <taxon>Actinokineospora</taxon>
    </lineage>
</organism>
<name>A0A1G6QAX2_9PSEU</name>
<evidence type="ECO:0000313" key="1">
    <source>
        <dbReference type="EMBL" id="SDC88826.1"/>
    </source>
</evidence>